<organism evidence="1 2">
    <name type="scientific">Sulfitobacter delicatus</name>
    <dbReference type="NCBI Taxonomy" id="218672"/>
    <lineage>
        <taxon>Bacteria</taxon>
        <taxon>Pseudomonadati</taxon>
        <taxon>Pseudomonadota</taxon>
        <taxon>Alphaproteobacteria</taxon>
        <taxon>Rhodobacterales</taxon>
        <taxon>Roseobacteraceae</taxon>
        <taxon>Sulfitobacter</taxon>
    </lineage>
</organism>
<dbReference type="Pfam" id="PF07386">
    <property type="entry name" value="DUF1499"/>
    <property type="match status" value="1"/>
</dbReference>
<evidence type="ECO:0000313" key="1">
    <source>
        <dbReference type="EMBL" id="SDF99649.1"/>
    </source>
</evidence>
<reference evidence="2" key="1">
    <citation type="submission" date="2016-10" db="EMBL/GenBank/DDBJ databases">
        <authorList>
            <person name="Varghese N."/>
            <person name="Submissions S."/>
        </authorList>
    </citation>
    <scope>NUCLEOTIDE SEQUENCE [LARGE SCALE GENOMIC DNA]</scope>
    <source>
        <strain evidence="2">DSM 16477</strain>
    </source>
</reference>
<name>A0A1G7QP51_9RHOB</name>
<gene>
    <name evidence="1" type="ORF">SAMN04489759_104110</name>
</gene>
<dbReference type="EMBL" id="FNBP01000004">
    <property type="protein sequence ID" value="SDF99649.1"/>
    <property type="molecule type" value="Genomic_DNA"/>
</dbReference>
<dbReference type="AlphaFoldDB" id="A0A1G7QP51"/>
<dbReference type="RefSeq" id="WP_167356395.1">
    <property type="nucleotide sequence ID" value="NZ_FNBP01000004.1"/>
</dbReference>
<sequence length="94" mass="10618">MIWRAPYEEGLLKSLDEVIRKTPRTDVVAGSLADGQITYVTRSALMGYPDFTTIGIYGDDPRYAEIYARSRFGKSDLGVNAKRVEGWLTEIKTR</sequence>
<evidence type="ECO:0000313" key="2">
    <source>
        <dbReference type="Proteomes" id="UP000199399"/>
    </source>
</evidence>
<evidence type="ECO:0008006" key="3">
    <source>
        <dbReference type="Google" id="ProtNLM"/>
    </source>
</evidence>
<dbReference type="STRING" id="218672.SAMN04489759_104110"/>
<protein>
    <recommendedName>
        <fullName evidence="3">DUF1499 domain-containing protein</fullName>
    </recommendedName>
</protein>
<proteinExistence type="predicted"/>
<accession>A0A1G7QP51</accession>
<keyword evidence="2" id="KW-1185">Reference proteome</keyword>
<dbReference type="InterPro" id="IPR010865">
    <property type="entry name" value="DUF1499"/>
</dbReference>
<dbReference type="Proteomes" id="UP000199399">
    <property type="component" value="Unassembled WGS sequence"/>
</dbReference>